<evidence type="ECO:0000313" key="3">
    <source>
        <dbReference type="EMBL" id="AVH28372.1"/>
    </source>
</evidence>
<dbReference type="Proteomes" id="UP000237665">
    <property type="component" value="Chromosome 1"/>
</dbReference>
<feature type="transmembrane region" description="Helical" evidence="2">
    <location>
        <begin position="154"/>
        <end position="179"/>
    </location>
</feature>
<keyword evidence="2" id="KW-0812">Transmembrane</keyword>
<reference evidence="4" key="1">
    <citation type="submission" date="2017-12" db="EMBL/GenBank/DDBJ databases">
        <title>FDA dAtabase for Regulatory Grade micrObial Sequences (FDA-ARGOS): Supporting development and validation of Infectious Disease Dx tests.</title>
        <authorList>
            <person name="Hoffmann M."/>
            <person name="Allard M."/>
            <person name="Evans P."/>
            <person name="Brown E."/>
            <person name="Tallon L.J."/>
            <person name="Sadzewicz L."/>
            <person name="Sengamalay N."/>
            <person name="Ott S."/>
            <person name="Godinez A."/>
            <person name="Nagaraj S."/>
            <person name="Vavikolanu K."/>
            <person name="Aluvathingal J."/>
            <person name="Nadendla S."/>
            <person name="Hobson J."/>
            <person name="Sichtig H."/>
        </authorList>
    </citation>
    <scope>NUCLEOTIDE SEQUENCE [LARGE SCALE GENOMIC DNA]</scope>
    <source>
        <strain evidence="4">LMG 3418</strain>
    </source>
</reference>
<keyword evidence="4" id="KW-1185">Reference proteome</keyword>
<evidence type="ECO:0000313" key="4">
    <source>
        <dbReference type="Proteomes" id="UP000237665"/>
    </source>
</evidence>
<feature type="region of interest" description="Disordered" evidence="1">
    <location>
        <begin position="270"/>
        <end position="301"/>
    </location>
</feature>
<gene>
    <name evidence="3" type="ORF">AL468_15035</name>
</gene>
<keyword evidence="2" id="KW-1133">Transmembrane helix</keyword>
<dbReference type="EMBL" id="CP014134">
    <property type="protein sequence ID" value="AVH28372.1"/>
    <property type="molecule type" value="Genomic_DNA"/>
</dbReference>
<name>A0ABN5HN29_9VIBR</name>
<proteinExistence type="predicted"/>
<accession>A0ABN5HN29</accession>
<protein>
    <submittedName>
        <fullName evidence="3">Uncharacterized protein</fullName>
    </submittedName>
</protein>
<feature type="transmembrane region" description="Helical" evidence="2">
    <location>
        <begin position="89"/>
        <end position="114"/>
    </location>
</feature>
<evidence type="ECO:0000256" key="2">
    <source>
        <dbReference type="SAM" id="Phobius"/>
    </source>
</evidence>
<sequence length="301" mass="33933">MHMTQINQSKVSETKEITTTKKSLFDYIASYNFIYLCSFYIYFSGALYFYGYMGEIGFSGASLDSIFSPLIYSQVFLGEIFSKALLANLSTLLVFPLEISLIVTGLCVFFVIIYNCKVWKKITLKPQLDLSSKKHEKPLIERKPVMSALFVFPIVYFSHLACFAVIVVLSAIVMIPLYFPYQMGSLSAQSFLARDEGEVCEKLSWDLPEYRNQKMILSCEKIPVDVEPGLVSGVIIHSDSKYMYMVTNEFLLRIKNGKVASCVSKQVNPNIKGASNHNEENDTPPHSEGLTCDQLLGVKKS</sequence>
<organism evidence="3 4">
    <name type="scientific">Vibrio diabolicus</name>
    <dbReference type="NCBI Taxonomy" id="50719"/>
    <lineage>
        <taxon>Bacteria</taxon>
        <taxon>Pseudomonadati</taxon>
        <taxon>Pseudomonadota</taxon>
        <taxon>Gammaproteobacteria</taxon>
        <taxon>Vibrionales</taxon>
        <taxon>Vibrionaceae</taxon>
        <taxon>Vibrio</taxon>
        <taxon>Vibrio diabolicus subgroup</taxon>
    </lineage>
</organism>
<evidence type="ECO:0000256" key="1">
    <source>
        <dbReference type="SAM" id="MobiDB-lite"/>
    </source>
</evidence>
<feature type="transmembrane region" description="Helical" evidence="2">
    <location>
        <begin position="31"/>
        <end position="50"/>
    </location>
</feature>
<keyword evidence="2" id="KW-0472">Membrane</keyword>